<dbReference type="InterPro" id="IPR008257">
    <property type="entry name" value="Pept_M19"/>
</dbReference>
<dbReference type="CDD" id="cd01301">
    <property type="entry name" value="rDP_like"/>
    <property type="match status" value="1"/>
</dbReference>
<feature type="signal peptide" evidence="1">
    <location>
        <begin position="1"/>
        <end position="22"/>
    </location>
</feature>
<organism evidence="2 3">
    <name type="scientific">Parvularcula bermudensis (strain ATCC BAA-594 / HTCC2503 / KCTC 12087)</name>
    <dbReference type="NCBI Taxonomy" id="314260"/>
    <lineage>
        <taxon>Bacteria</taxon>
        <taxon>Pseudomonadati</taxon>
        <taxon>Pseudomonadota</taxon>
        <taxon>Alphaproteobacteria</taxon>
        <taxon>Parvularculales</taxon>
        <taxon>Parvularculaceae</taxon>
        <taxon>Parvularcula</taxon>
    </lineage>
</organism>
<dbReference type="InterPro" id="IPR032466">
    <property type="entry name" value="Metal_Hydrolase"/>
</dbReference>
<keyword evidence="1" id="KW-0732">Signal</keyword>
<keyword evidence="3" id="KW-1185">Reference proteome</keyword>
<gene>
    <name evidence="2" type="ordered locus">PB2503_03792</name>
</gene>
<dbReference type="Proteomes" id="UP000001302">
    <property type="component" value="Chromosome"/>
</dbReference>
<evidence type="ECO:0000313" key="3">
    <source>
        <dbReference type="Proteomes" id="UP000001302"/>
    </source>
</evidence>
<accession>E0TE12</accession>
<dbReference type="PANTHER" id="PTHR10443">
    <property type="entry name" value="MICROSOMAL DIPEPTIDASE"/>
    <property type="match status" value="1"/>
</dbReference>
<dbReference type="STRING" id="314260.PB2503_03792"/>
<dbReference type="eggNOG" id="COG2355">
    <property type="taxonomic scope" value="Bacteria"/>
</dbReference>
<dbReference type="AlphaFoldDB" id="E0TE12"/>
<dbReference type="OrthoDB" id="9804920at2"/>
<dbReference type="GO" id="GO:0006508">
    <property type="term" value="P:proteolysis"/>
    <property type="evidence" value="ECO:0007669"/>
    <property type="project" value="InterPro"/>
</dbReference>
<evidence type="ECO:0000313" key="2">
    <source>
        <dbReference type="EMBL" id="ADM08833.1"/>
    </source>
</evidence>
<feature type="chain" id="PRO_5003140600" evidence="1">
    <location>
        <begin position="23"/>
        <end position="401"/>
    </location>
</feature>
<dbReference type="KEGG" id="pbr:PB2503_03792"/>
<dbReference type="SUPFAM" id="SSF51556">
    <property type="entry name" value="Metallo-dependent hydrolases"/>
    <property type="match status" value="1"/>
</dbReference>
<dbReference type="RefSeq" id="WP_013299807.1">
    <property type="nucleotide sequence ID" value="NC_014414.1"/>
</dbReference>
<reference evidence="3" key="1">
    <citation type="submission" date="2010-08" db="EMBL/GenBank/DDBJ databases">
        <title>Genome sequence of Parvularcula bermudensis HTCC2503.</title>
        <authorList>
            <person name="Kang D.-M."/>
            <person name="Oh H.-M."/>
            <person name="Cho J.-C."/>
        </authorList>
    </citation>
    <scope>NUCLEOTIDE SEQUENCE [LARGE SCALE GENOMIC DNA]</scope>
    <source>
        <strain evidence="3">ATCC BAA-594 / HTCC2503 / KCTC 12087</strain>
    </source>
</reference>
<protein>
    <submittedName>
        <fullName evidence="2">Putative periplasmic dipeptidase</fullName>
    </submittedName>
</protein>
<dbReference type="Gene3D" id="3.20.20.140">
    <property type="entry name" value="Metal-dependent hydrolases"/>
    <property type="match status" value="1"/>
</dbReference>
<reference evidence="2 3" key="2">
    <citation type="journal article" date="2011" name="J. Bacteriol.">
        <title>Complete genome sequence of strain HTCC2503T of Parvularcula bermudensis, the type species of the order "Parvularculales" in the class Alphaproteobacteria.</title>
        <authorList>
            <person name="Oh H.M."/>
            <person name="Kang I."/>
            <person name="Vergin K.L."/>
            <person name="Kang D."/>
            <person name="Rhee K.H."/>
            <person name="Giovannoni S.J."/>
            <person name="Cho J.C."/>
        </authorList>
    </citation>
    <scope>NUCLEOTIDE SEQUENCE [LARGE SCALE GENOMIC DNA]</scope>
    <source>
        <strain evidence="3">ATCC BAA-594 / HTCC2503 / KCTC 12087</strain>
    </source>
</reference>
<dbReference type="Pfam" id="PF01244">
    <property type="entry name" value="Peptidase_M19"/>
    <property type="match status" value="1"/>
</dbReference>
<sequence>MLSRLLLASVAVIGLSPLTAAAQDSAPSEKAVRLAKETVILDGHVDIPFRLFLRPEDISVETEGGDFDYVRAMEGGLNAPFMSIYVPARLQDTPGAAKAHADELIALVEALETDHPDKFEVATSVADVKRITKAGKIALPMGMENGAPIETDLSRLDEYYEKGIRYITLAHSKPNAISDSSYDINRPNGGLSPFGKEVVTRMNELGIIVDVSHISDAAFWDVMELTDVPVMASHSSARAFTPGFERNMDDNMIKRVGEENGVIMINFGSAFLKGAFTDWQQKKGAAFARYLKAEGIDEPDMAVRFAFDAGYAAAEPKPYATVDDVLDHIDHVVELAGVESVGLGSDFDGVGDSLPVGLKDASDMPNLVQGLMDRGYSDKEIKMMLSENAFRVWTAVEMAAK</sequence>
<evidence type="ECO:0000256" key="1">
    <source>
        <dbReference type="SAM" id="SignalP"/>
    </source>
</evidence>
<proteinExistence type="predicted"/>
<dbReference type="GO" id="GO:0070573">
    <property type="term" value="F:metallodipeptidase activity"/>
    <property type="evidence" value="ECO:0007669"/>
    <property type="project" value="InterPro"/>
</dbReference>
<name>E0TE12_PARBH</name>
<dbReference type="HOGENOM" id="CLU_031404_2_1_5"/>
<dbReference type="EMBL" id="CP002156">
    <property type="protein sequence ID" value="ADM08833.1"/>
    <property type="molecule type" value="Genomic_DNA"/>
</dbReference>
<dbReference type="PANTHER" id="PTHR10443:SF12">
    <property type="entry name" value="DIPEPTIDASE"/>
    <property type="match status" value="1"/>
</dbReference>
<dbReference type="PROSITE" id="PS51365">
    <property type="entry name" value="RENAL_DIPEPTIDASE_2"/>
    <property type="match status" value="1"/>
</dbReference>